<protein>
    <recommendedName>
        <fullName evidence="4">Disease resistance N-terminal domain-containing protein</fullName>
    </recommendedName>
</protein>
<proteinExistence type="predicted"/>
<sequence length="115" mass="13008">MEASGEHFPNEESILWPETLTRVSSIAAAGIRLQDVAYDAEDVLDEFAYKILRKEQKKGKVRECFSLHNPFAFRLNMGQKVKKINEVPDKIQENAAVLGLGSTSLCNMRIELKKL</sequence>
<dbReference type="Gene3D" id="1.20.5.4130">
    <property type="match status" value="1"/>
</dbReference>
<dbReference type="AlphaFoldDB" id="A0A6N2MWX8"/>
<dbReference type="GO" id="GO:0006952">
    <property type="term" value="P:defense response"/>
    <property type="evidence" value="ECO:0007669"/>
    <property type="project" value="UniProtKB-KW"/>
</dbReference>
<dbReference type="GO" id="GO:0000166">
    <property type="term" value="F:nucleotide binding"/>
    <property type="evidence" value="ECO:0007669"/>
    <property type="project" value="UniProtKB-KW"/>
</dbReference>
<accession>A0A6N2MWX8</accession>
<organism evidence="5">
    <name type="scientific">Salix viminalis</name>
    <name type="common">Common osier</name>
    <name type="synonym">Basket willow</name>
    <dbReference type="NCBI Taxonomy" id="40686"/>
    <lineage>
        <taxon>Eukaryota</taxon>
        <taxon>Viridiplantae</taxon>
        <taxon>Streptophyta</taxon>
        <taxon>Embryophyta</taxon>
        <taxon>Tracheophyta</taxon>
        <taxon>Spermatophyta</taxon>
        <taxon>Magnoliopsida</taxon>
        <taxon>eudicotyledons</taxon>
        <taxon>Gunneridae</taxon>
        <taxon>Pentapetalae</taxon>
        <taxon>rosids</taxon>
        <taxon>fabids</taxon>
        <taxon>Malpighiales</taxon>
        <taxon>Salicaceae</taxon>
        <taxon>Saliceae</taxon>
        <taxon>Salix</taxon>
    </lineage>
</organism>
<keyword evidence="1" id="KW-0677">Repeat</keyword>
<feature type="domain" description="Disease resistance N-terminal" evidence="4">
    <location>
        <begin position="32"/>
        <end position="62"/>
    </location>
</feature>
<dbReference type="Pfam" id="PF18052">
    <property type="entry name" value="Rx_N"/>
    <property type="match status" value="1"/>
</dbReference>
<keyword evidence="3" id="KW-0611">Plant defense</keyword>
<dbReference type="EMBL" id="CAADRP010001830">
    <property type="protein sequence ID" value="VFU54069.1"/>
    <property type="molecule type" value="Genomic_DNA"/>
</dbReference>
<name>A0A6N2MWX8_SALVM</name>
<evidence type="ECO:0000313" key="5">
    <source>
        <dbReference type="EMBL" id="VFU54069.1"/>
    </source>
</evidence>
<evidence type="ECO:0000259" key="4">
    <source>
        <dbReference type="Pfam" id="PF18052"/>
    </source>
</evidence>
<gene>
    <name evidence="5" type="ORF">SVIM_LOCUS376650</name>
</gene>
<evidence type="ECO:0000256" key="3">
    <source>
        <dbReference type="ARBA" id="ARBA00022821"/>
    </source>
</evidence>
<evidence type="ECO:0000256" key="2">
    <source>
        <dbReference type="ARBA" id="ARBA00022741"/>
    </source>
</evidence>
<evidence type="ECO:0000256" key="1">
    <source>
        <dbReference type="ARBA" id="ARBA00022737"/>
    </source>
</evidence>
<keyword evidence="2" id="KW-0547">Nucleotide-binding</keyword>
<dbReference type="InterPro" id="IPR041118">
    <property type="entry name" value="Rx_N"/>
</dbReference>
<reference evidence="5" key="1">
    <citation type="submission" date="2019-03" db="EMBL/GenBank/DDBJ databases">
        <authorList>
            <person name="Mank J."/>
            <person name="Almeida P."/>
        </authorList>
    </citation>
    <scope>NUCLEOTIDE SEQUENCE</scope>
    <source>
        <strain evidence="5">78183</strain>
    </source>
</reference>